<name>A0A6A8LUZ0_9LACO</name>
<evidence type="ECO:0000313" key="2">
    <source>
        <dbReference type="EMBL" id="MSE06417.1"/>
    </source>
</evidence>
<feature type="non-terminal residue" evidence="2">
    <location>
        <position position="60"/>
    </location>
</feature>
<protein>
    <submittedName>
        <fullName evidence="2">Phosphoribosylaminoimidazole carboxylase</fullName>
    </submittedName>
</protein>
<sequence>MGNEVLFPGDTLGIIGDSSNGIILAQTAKRLGFKVIVYATNEGSPTLADADVKIVGDFSD</sequence>
<comment type="caution">
    <text evidence="2">The sequence shown here is derived from an EMBL/GenBank/DDBJ whole genome shotgun (WGS) entry which is preliminary data.</text>
</comment>
<dbReference type="Proteomes" id="UP000437575">
    <property type="component" value="Unassembled WGS sequence"/>
</dbReference>
<evidence type="ECO:0000313" key="3">
    <source>
        <dbReference type="Proteomes" id="UP000437575"/>
    </source>
</evidence>
<dbReference type="SUPFAM" id="SSF52440">
    <property type="entry name" value="PreATP-grasp domain"/>
    <property type="match status" value="1"/>
</dbReference>
<gene>
    <name evidence="2" type="ORF">GKC34_11795</name>
</gene>
<reference evidence="2 3" key="1">
    <citation type="submission" date="2019-11" db="EMBL/GenBank/DDBJ databases">
        <title>Draft Genome Sequence of Plant Growth-Promoting Rhizosphere-Associated Bacteria.</title>
        <authorList>
            <person name="Vasilyev I.Y."/>
            <person name="Radchenko V."/>
            <person name="Ilnitskaya E.V."/>
        </authorList>
    </citation>
    <scope>NUCLEOTIDE SEQUENCE [LARGE SCALE GENOMIC DNA]</scope>
    <source>
        <strain evidence="2 3">VRA_1sq_f</strain>
    </source>
</reference>
<accession>A0A6A8LUZ0</accession>
<dbReference type="Gene3D" id="3.40.50.20">
    <property type="match status" value="1"/>
</dbReference>
<dbReference type="InterPro" id="IPR016185">
    <property type="entry name" value="PreATP-grasp_dom_sf"/>
</dbReference>
<proteinExistence type="predicted"/>
<evidence type="ECO:0000256" key="1">
    <source>
        <dbReference type="ARBA" id="ARBA00023211"/>
    </source>
</evidence>
<organism evidence="2 3">
    <name type="scientific">Ligilactobacillus salivarius</name>
    <dbReference type="NCBI Taxonomy" id="1624"/>
    <lineage>
        <taxon>Bacteria</taxon>
        <taxon>Bacillati</taxon>
        <taxon>Bacillota</taxon>
        <taxon>Bacilli</taxon>
        <taxon>Lactobacillales</taxon>
        <taxon>Lactobacillaceae</taxon>
        <taxon>Ligilactobacillus</taxon>
    </lineage>
</organism>
<dbReference type="EMBL" id="WKKZ01000899">
    <property type="protein sequence ID" value="MSE06417.1"/>
    <property type="molecule type" value="Genomic_DNA"/>
</dbReference>
<keyword evidence="1" id="KW-0464">Manganese</keyword>
<dbReference type="AlphaFoldDB" id="A0A6A8LUZ0"/>